<dbReference type="GO" id="GO:0006952">
    <property type="term" value="P:defense response"/>
    <property type="evidence" value="ECO:0007669"/>
    <property type="project" value="InterPro"/>
</dbReference>
<comment type="caution">
    <text evidence="2">The sequence shown here is derived from an EMBL/GenBank/DDBJ whole genome shotgun (WGS) entry which is preliminary data.</text>
</comment>
<dbReference type="Pfam" id="PF00931">
    <property type="entry name" value="NB-ARC"/>
    <property type="match status" value="1"/>
</dbReference>
<dbReference type="EMBL" id="VIEB01000017">
    <property type="protein sequence ID" value="TQE12667.1"/>
    <property type="molecule type" value="Genomic_DNA"/>
</dbReference>
<name>A0A540NNQ4_MALBA</name>
<dbReference type="InterPro" id="IPR002182">
    <property type="entry name" value="NB-ARC"/>
</dbReference>
<feature type="domain" description="NB-ARC" evidence="1">
    <location>
        <begin position="72"/>
        <end position="109"/>
    </location>
</feature>
<dbReference type="AlphaFoldDB" id="A0A540NNQ4"/>
<dbReference type="Gene3D" id="3.40.50.10140">
    <property type="entry name" value="Toll/interleukin-1 receptor homology (TIR) domain"/>
    <property type="match status" value="1"/>
</dbReference>
<protein>
    <recommendedName>
        <fullName evidence="1">NB-ARC domain-containing protein</fullName>
    </recommendedName>
</protein>
<dbReference type="GO" id="GO:0043531">
    <property type="term" value="F:ADP binding"/>
    <property type="evidence" value="ECO:0007669"/>
    <property type="project" value="InterPro"/>
</dbReference>
<proteinExistence type="predicted"/>
<dbReference type="Proteomes" id="UP000315295">
    <property type="component" value="Unassembled WGS sequence"/>
</dbReference>
<reference evidence="2 3" key="1">
    <citation type="journal article" date="2019" name="G3 (Bethesda)">
        <title>Sequencing of a Wild Apple (Malus baccata) Genome Unravels the Differences Between Cultivated and Wild Apple Species Regarding Disease Resistance and Cold Tolerance.</title>
        <authorList>
            <person name="Chen X."/>
        </authorList>
    </citation>
    <scope>NUCLEOTIDE SEQUENCE [LARGE SCALE GENOMIC DNA]</scope>
    <source>
        <strain evidence="3">cv. Shandingzi</strain>
        <tissue evidence="2">Leaves</tissue>
    </source>
</reference>
<accession>A0A540NNQ4</accession>
<dbReference type="InterPro" id="IPR027417">
    <property type="entry name" value="P-loop_NTPase"/>
</dbReference>
<evidence type="ECO:0000259" key="1">
    <source>
        <dbReference type="Pfam" id="PF00931"/>
    </source>
</evidence>
<dbReference type="SUPFAM" id="SSF52540">
    <property type="entry name" value="P-loop containing nucleoside triphosphate hydrolases"/>
    <property type="match status" value="1"/>
</dbReference>
<organism evidence="2 3">
    <name type="scientific">Malus baccata</name>
    <name type="common">Siberian crab apple</name>
    <name type="synonym">Pyrus baccata</name>
    <dbReference type="NCBI Taxonomy" id="106549"/>
    <lineage>
        <taxon>Eukaryota</taxon>
        <taxon>Viridiplantae</taxon>
        <taxon>Streptophyta</taxon>
        <taxon>Embryophyta</taxon>
        <taxon>Tracheophyta</taxon>
        <taxon>Spermatophyta</taxon>
        <taxon>Magnoliopsida</taxon>
        <taxon>eudicotyledons</taxon>
        <taxon>Gunneridae</taxon>
        <taxon>Pentapetalae</taxon>
        <taxon>rosids</taxon>
        <taxon>fabids</taxon>
        <taxon>Rosales</taxon>
        <taxon>Rosaceae</taxon>
        <taxon>Amygdaloideae</taxon>
        <taxon>Maleae</taxon>
        <taxon>Malus</taxon>
    </lineage>
</organism>
<dbReference type="InterPro" id="IPR044974">
    <property type="entry name" value="Disease_R_plants"/>
</dbReference>
<dbReference type="PANTHER" id="PTHR11017">
    <property type="entry name" value="LEUCINE-RICH REPEAT-CONTAINING PROTEIN"/>
    <property type="match status" value="1"/>
</dbReference>
<evidence type="ECO:0000313" key="2">
    <source>
        <dbReference type="EMBL" id="TQE12667.1"/>
    </source>
</evidence>
<dbReference type="Gene3D" id="3.40.50.300">
    <property type="entry name" value="P-loop containing nucleotide triphosphate hydrolases"/>
    <property type="match status" value="1"/>
</dbReference>
<evidence type="ECO:0000313" key="3">
    <source>
        <dbReference type="Proteomes" id="UP000315295"/>
    </source>
</evidence>
<gene>
    <name evidence="2" type="ORF">C1H46_001687</name>
</gene>
<dbReference type="PANTHER" id="PTHR11017:SF305">
    <property type="entry name" value="TMV RESISTANCE PROTEIN N-LIKE"/>
    <property type="match status" value="1"/>
</dbReference>
<sequence length="114" mass="12528">MDKVEKWRRALTDVANLGGMVLEDRLMIVKPYGVDGFWEWQFIQDIVQEVGSKLDRVAVNVAPYDVGIDNCVHGINRWLEDDSGDAGAAVIYGMGGIGKTTIAKAANKTNLAKF</sequence>
<dbReference type="InterPro" id="IPR035897">
    <property type="entry name" value="Toll_tir_struct_dom_sf"/>
</dbReference>
<keyword evidence="3" id="KW-1185">Reference proteome</keyword>